<dbReference type="Gene3D" id="3.40.50.150">
    <property type="entry name" value="Vaccinia Virus protein VP39"/>
    <property type="match status" value="1"/>
</dbReference>
<keyword evidence="3" id="KW-1185">Reference proteome</keyword>
<evidence type="ECO:0008006" key="4">
    <source>
        <dbReference type="Google" id="ProtNLM"/>
    </source>
</evidence>
<dbReference type="PANTHER" id="PTHR14614">
    <property type="entry name" value="HEPATOCELLULAR CARCINOMA-ASSOCIATED ANTIGEN"/>
    <property type="match status" value="1"/>
</dbReference>
<evidence type="ECO:0000313" key="2">
    <source>
        <dbReference type="EMBL" id="GFH46331.1"/>
    </source>
</evidence>
<organism evidence="2 3">
    <name type="scientific">Chaetoceros tenuissimus</name>
    <dbReference type="NCBI Taxonomy" id="426638"/>
    <lineage>
        <taxon>Eukaryota</taxon>
        <taxon>Sar</taxon>
        <taxon>Stramenopiles</taxon>
        <taxon>Ochrophyta</taxon>
        <taxon>Bacillariophyta</taxon>
        <taxon>Coscinodiscophyceae</taxon>
        <taxon>Chaetocerotophycidae</taxon>
        <taxon>Chaetocerotales</taxon>
        <taxon>Chaetocerotaceae</taxon>
        <taxon>Chaetoceros</taxon>
    </lineage>
</organism>
<dbReference type="InterPro" id="IPR029063">
    <property type="entry name" value="SAM-dependent_MTases_sf"/>
</dbReference>
<comment type="caution">
    <text evidence="2">The sequence shown here is derived from an EMBL/GenBank/DDBJ whole genome shotgun (WGS) entry which is preliminary data.</text>
</comment>
<dbReference type="AlphaFoldDB" id="A0AAD3CI80"/>
<protein>
    <recommendedName>
        <fullName evidence="4">Calmodulin-lysine N-methyltransferase</fullName>
    </recommendedName>
</protein>
<dbReference type="EMBL" id="BLLK01000022">
    <property type="protein sequence ID" value="GFH46331.1"/>
    <property type="molecule type" value="Genomic_DNA"/>
</dbReference>
<dbReference type="Proteomes" id="UP001054902">
    <property type="component" value="Unassembled WGS sequence"/>
</dbReference>
<feature type="coiled-coil region" evidence="1">
    <location>
        <begin position="189"/>
        <end position="216"/>
    </location>
</feature>
<evidence type="ECO:0000256" key="1">
    <source>
        <dbReference type="SAM" id="Coils"/>
    </source>
</evidence>
<gene>
    <name evidence="2" type="ORF">CTEN210_02805</name>
</gene>
<proteinExistence type="predicted"/>
<sequence>MTSQASKNHEPTPLYELRERISPSTYQWIQAEEEKEKRALEEDKDEALQSCQLFHTIEDDDEEEEPIERVREWISSSKNVDGFGGYSTRKEQFIEKEDGAIQVKYILSDKAGGHGDDLWAASRYIANVFADSKKCCELINANECEPPLLGKSFLELGAGGGVPSWTAMKCGARVVCTDQSIPDRIRCLAECAQRNLQDLEMEVTEENAILENAMQVSVCPFDWGTSPDEIISLLGKHGEASDVFDVILAADCVYIPQCHDVLLMSIERLLSKDGVALLPFALHGNTKDENVWNIFEKAKERGFEVEVMEKIQLTPQAIGMDERRGLVNMVRMRKI</sequence>
<accession>A0AAD3CI80</accession>
<evidence type="ECO:0000313" key="3">
    <source>
        <dbReference type="Proteomes" id="UP001054902"/>
    </source>
</evidence>
<reference evidence="2 3" key="1">
    <citation type="journal article" date="2021" name="Sci. Rep.">
        <title>The genome of the diatom Chaetoceros tenuissimus carries an ancient integrated fragment of an extant virus.</title>
        <authorList>
            <person name="Hongo Y."/>
            <person name="Kimura K."/>
            <person name="Takaki Y."/>
            <person name="Yoshida Y."/>
            <person name="Baba S."/>
            <person name="Kobayashi G."/>
            <person name="Nagasaki K."/>
            <person name="Hano T."/>
            <person name="Tomaru Y."/>
        </authorList>
    </citation>
    <scope>NUCLEOTIDE SEQUENCE [LARGE SCALE GENOMIC DNA]</scope>
    <source>
        <strain evidence="2 3">NIES-3715</strain>
    </source>
</reference>
<name>A0AAD3CI80_9STRA</name>
<dbReference type="SUPFAM" id="SSF53335">
    <property type="entry name" value="S-adenosyl-L-methionine-dependent methyltransferases"/>
    <property type="match status" value="1"/>
</dbReference>
<dbReference type="InterPro" id="IPR019410">
    <property type="entry name" value="Methyltransf_16"/>
</dbReference>
<keyword evidence="1" id="KW-0175">Coiled coil</keyword>
<dbReference type="Pfam" id="PF10294">
    <property type="entry name" value="Methyltransf_16"/>
    <property type="match status" value="1"/>
</dbReference>